<proteinExistence type="predicted"/>
<gene>
    <name evidence="1" type="ORF">HYY20_05095</name>
</gene>
<protein>
    <submittedName>
        <fullName evidence="1">Uncharacterized protein</fullName>
    </submittedName>
</protein>
<name>A0A932FY94_UNCTE</name>
<dbReference type="EMBL" id="JACPRF010000157">
    <property type="protein sequence ID" value="MBI2876239.1"/>
    <property type="molecule type" value="Genomic_DNA"/>
</dbReference>
<sequence>MASVEKHTGFHFAGMKWFKIAILGIAKYVSNAGIGANGIVIVVTNVRMVFLCHVSTAVEKGFFTI</sequence>
<dbReference type="AlphaFoldDB" id="A0A932FY94"/>
<dbReference type="Proteomes" id="UP000769766">
    <property type="component" value="Unassembled WGS sequence"/>
</dbReference>
<accession>A0A932FY94</accession>
<comment type="caution">
    <text evidence="1">The sequence shown here is derived from an EMBL/GenBank/DDBJ whole genome shotgun (WGS) entry which is preliminary data.</text>
</comment>
<evidence type="ECO:0000313" key="2">
    <source>
        <dbReference type="Proteomes" id="UP000769766"/>
    </source>
</evidence>
<organism evidence="1 2">
    <name type="scientific">Tectimicrobiota bacterium</name>
    <dbReference type="NCBI Taxonomy" id="2528274"/>
    <lineage>
        <taxon>Bacteria</taxon>
        <taxon>Pseudomonadati</taxon>
        <taxon>Nitrospinota/Tectimicrobiota group</taxon>
        <taxon>Candidatus Tectimicrobiota</taxon>
    </lineage>
</organism>
<evidence type="ECO:0000313" key="1">
    <source>
        <dbReference type="EMBL" id="MBI2876239.1"/>
    </source>
</evidence>
<reference evidence="1" key="1">
    <citation type="submission" date="2020-07" db="EMBL/GenBank/DDBJ databases">
        <title>Huge and variable diversity of episymbiotic CPR bacteria and DPANN archaea in groundwater ecosystems.</title>
        <authorList>
            <person name="He C.Y."/>
            <person name="Keren R."/>
            <person name="Whittaker M."/>
            <person name="Farag I.F."/>
            <person name="Doudna J."/>
            <person name="Cate J.H.D."/>
            <person name="Banfield J.F."/>
        </authorList>
    </citation>
    <scope>NUCLEOTIDE SEQUENCE</scope>
    <source>
        <strain evidence="1">NC_groundwater_672_Ag_B-0.1um_62_36</strain>
    </source>
</reference>